<feature type="region of interest" description="Disordered" evidence="7">
    <location>
        <begin position="810"/>
        <end position="829"/>
    </location>
</feature>
<evidence type="ECO:0000256" key="2">
    <source>
        <dbReference type="ARBA" id="ARBA00023015"/>
    </source>
</evidence>
<dbReference type="eggNOG" id="KOG0527">
    <property type="taxonomic scope" value="Eukaryota"/>
</dbReference>
<protein>
    <recommendedName>
        <fullName evidence="8">HMG box domain-containing protein</fullName>
    </recommendedName>
</protein>
<feature type="compositionally biased region" description="Low complexity" evidence="7">
    <location>
        <begin position="643"/>
        <end position="652"/>
    </location>
</feature>
<feature type="region of interest" description="Disordered" evidence="7">
    <location>
        <begin position="1"/>
        <end position="74"/>
    </location>
</feature>
<evidence type="ECO:0000256" key="1">
    <source>
        <dbReference type="ARBA" id="ARBA00004123"/>
    </source>
</evidence>
<keyword evidence="4" id="KW-0804">Transcription</keyword>
<comment type="subcellular location">
    <subcellularLocation>
        <location evidence="1">Nucleus</location>
    </subcellularLocation>
</comment>
<evidence type="ECO:0000256" key="4">
    <source>
        <dbReference type="ARBA" id="ARBA00023163"/>
    </source>
</evidence>
<feature type="compositionally biased region" description="Low complexity" evidence="7">
    <location>
        <begin position="375"/>
        <end position="390"/>
    </location>
</feature>
<dbReference type="InterPro" id="IPR050917">
    <property type="entry name" value="SOX_TF"/>
</dbReference>
<evidence type="ECO:0000256" key="6">
    <source>
        <dbReference type="PROSITE-ProRule" id="PRU00267"/>
    </source>
</evidence>
<dbReference type="Pfam" id="PF00505">
    <property type="entry name" value="HMG_box"/>
    <property type="match status" value="1"/>
</dbReference>
<feature type="region of interest" description="Disordered" evidence="7">
    <location>
        <begin position="587"/>
        <end position="664"/>
    </location>
</feature>
<feature type="compositionally biased region" description="Basic residues" evidence="7">
    <location>
        <begin position="859"/>
        <end position="870"/>
    </location>
</feature>
<dbReference type="PANTHER" id="PTHR45803">
    <property type="entry name" value="SOX100B"/>
    <property type="match status" value="1"/>
</dbReference>
<dbReference type="EnsemblMetazoa" id="tetur03g05800.1">
    <property type="protein sequence ID" value="tetur03g05800.1"/>
    <property type="gene ID" value="tetur03g05800"/>
</dbReference>
<dbReference type="SUPFAM" id="SSF47095">
    <property type="entry name" value="HMG-box"/>
    <property type="match status" value="1"/>
</dbReference>
<keyword evidence="2" id="KW-0805">Transcription regulation</keyword>
<dbReference type="AlphaFoldDB" id="T1JZZ3"/>
<feature type="compositionally biased region" description="Low complexity" evidence="7">
    <location>
        <begin position="587"/>
        <end position="625"/>
    </location>
</feature>
<feature type="DNA-binding region" description="HMG box" evidence="6">
    <location>
        <begin position="132"/>
        <end position="200"/>
    </location>
</feature>
<feature type="compositionally biased region" description="Polar residues" evidence="7">
    <location>
        <begin position="462"/>
        <end position="490"/>
    </location>
</feature>
<feature type="compositionally biased region" description="Gly residues" evidence="7">
    <location>
        <begin position="216"/>
        <end position="230"/>
    </location>
</feature>
<feature type="compositionally biased region" description="Polar residues" evidence="7">
    <location>
        <begin position="879"/>
        <end position="892"/>
    </location>
</feature>
<dbReference type="GO" id="GO:0005634">
    <property type="term" value="C:nucleus"/>
    <property type="evidence" value="ECO:0007669"/>
    <property type="project" value="UniProtKB-SubCell"/>
</dbReference>
<feature type="compositionally biased region" description="Basic residues" evidence="7">
    <location>
        <begin position="295"/>
        <end position="351"/>
    </location>
</feature>
<dbReference type="InterPro" id="IPR009071">
    <property type="entry name" value="HMG_box_dom"/>
</dbReference>
<evidence type="ECO:0000256" key="3">
    <source>
        <dbReference type="ARBA" id="ARBA00023125"/>
    </source>
</evidence>
<dbReference type="Proteomes" id="UP000015104">
    <property type="component" value="Unassembled WGS sequence"/>
</dbReference>
<dbReference type="GO" id="GO:0000978">
    <property type="term" value="F:RNA polymerase II cis-regulatory region sequence-specific DNA binding"/>
    <property type="evidence" value="ECO:0007669"/>
    <property type="project" value="TreeGrafter"/>
</dbReference>
<reference evidence="9" key="2">
    <citation type="submission" date="2015-06" db="UniProtKB">
        <authorList>
            <consortium name="EnsemblMetazoa"/>
        </authorList>
    </citation>
    <scope>IDENTIFICATION</scope>
</reference>
<evidence type="ECO:0000313" key="9">
    <source>
        <dbReference type="EnsemblMetazoa" id="tetur03g05800.1"/>
    </source>
</evidence>
<dbReference type="Gene3D" id="1.10.30.10">
    <property type="entry name" value="High mobility group box domain"/>
    <property type="match status" value="1"/>
</dbReference>
<dbReference type="GO" id="GO:0000981">
    <property type="term" value="F:DNA-binding transcription factor activity, RNA polymerase II-specific"/>
    <property type="evidence" value="ECO:0007669"/>
    <property type="project" value="TreeGrafter"/>
</dbReference>
<feature type="compositionally biased region" description="Polar residues" evidence="7">
    <location>
        <begin position="353"/>
        <end position="364"/>
    </location>
</feature>
<dbReference type="PANTHER" id="PTHR45803:SF5">
    <property type="entry name" value="SOX100B"/>
    <property type="match status" value="1"/>
</dbReference>
<organism evidence="9 10">
    <name type="scientific">Tetranychus urticae</name>
    <name type="common">Two-spotted spider mite</name>
    <dbReference type="NCBI Taxonomy" id="32264"/>
    <lineage>
        <taxon>Eukaryota</taxon>
        <taxon>Metazoa</taxon>
        <taxon>Ecdysozoa</taxon>
        <taxon>Arthropoda</taxon>
        <taxon>Chelicerata</taxon>
        <taxon>Arachnida</taxon>
        <taxon>Acari</taxon>
        <taxon>Acariformes</taxon>
        <taxon>Trombidiformes</taxon>
        <taxon>Prostigmata</taxon>
        <taxon>Eleutherengona</taxon>
        <taxon>Raphignathae</taxon>
        <taxon>Tetranychoidea</taxon>
        <taxon>Tetranychidae</taxon>
        <taxon>Tetranychus</taxon>
    </lineage>
</organism>
<dbReference type="SMART" id="SM00398">
    <property type="entry name" value="HMG"/>
    <property type="match status" value="1"/>
</dbReference>
<keyword evidence="3 6" id="KW-0238">DNA-binding</keyword>
<dbReference type="FunFam" id="1.10.30.10:FF:000008">
    <property type="entry name" value="transcription factor SOX-7"/>
    <property type="match status" value="1"/>
</dbReference>
<feature type="compositionally biased region" description="Polar residues" evidence="7">
    <location>
        <begin position="53"/>
        <end position="66"/>
    </location>
</feature>
<keyword evidence="10" id="KW-1185">Reference proteome</keyword>
<keyword evidence="5 6" id="KW-0539">Nucleus</keyword>
<feature type="compositionally biased region" description="Low complexity" evidence="7">
    <location>
        <begin position="104"/>
        <end position="117"/>
    </location>
</feature>
<feature type="region of interest" description="Disordered" evidence="7">
    <location>
        <begin position="859"/>
        <end position="892"/>
    </location>
</feature>
<proteinExistence type="predicted"/>
<feature type="compositionally biased region" description="Polar residues" evidence="7">
    <location>
        <begin position="1"/>
        <end position="19"/>
    </location>
</feature>
<dbReference type="InterPro" id="IPR036910">
    <property type="entry name" value="HMG_box_dom_sf"/>
</dbReference>
<feature type="compositionally biased region" description="Polar residues" evidence="7">
    <location>
        <begin position="255"/>
        <end position="271"/>
    </location>
</feature>
<feature type="region of interest" description="Disordered" evidence="7">
    <location>
        <begin position="96"/>
        <end position="126"/>
    </location>
</feature>
<feature type="compositionally biased region" description="Polar residues" evidence="7">
    <location>
        <begin position="522"/>
        <end position="538"/>
    </location>
</feature>
<feature type="compositionally biased region" description="Low complexity" evidence="7">
    <location>
        <begin position="231"/>
        <end position="254"/>
    </location>
</feature>
<dbReference type="PROSITE" id="PS50118">
    <property type="entry name" value="HMG_BOX_2"/>
    <property type="match status" value="1"/>
</dbReference>
<evidence type="ECO:0000256" key="7">
    <source>
        <dbReference type="SAM" id="MobiDB-lite"/>
    </source>
</evidence>
<feature type="domain" description="HMG box" evidence="8">
    <location>
        <begin position="132"/>
        <end position="200"/>
    </location>
</feature>
<name>T1JZZ3_TETUR</name>
<feature type="compositionally biased region" description="Polar residues" evidence="7">
    <location>
        <begin position="653"/>
        <end position="664"/>
    </location>
</feature>
<dbReference type="HOGENOM" id="CLU_313829_0_0_1"/>
<dbReference type="STRING" id="32264.T1JZZ3"/>
<feature type="region of interest" description="Disordered" evidence="7">
    <location>
        <begin position="194"/>
        <end position="394"/>
    </location>
</feature>
<evidence type="ECO:0000256" key="5">
    <source>
        <dbReference type="ARBA" id="ARBA00023242"/>
    </source>
</evidence>
<reference evidence="10" key="1">
    <citation type="submission" date="2011-08" db="EMBL/GenBank/DDBJ databases">
        <authorList>
            <person name="Rombauts S."/>
        </authorList>
    </citation>
    <scope>NUCLEOTIDE SEQUENCE</scope>
    <source>
        <strain evidence="10">London</strain>
    </source>
</reference>
<feature type="region of interest" description="Disordered" evidence="7">
    <location>
        <begin position="450"/>
        <end position="538"/>
    </location>
</feature>
<accession>T1JZZ3</accession>
<evidence type="ECO:0000313" key="10">
    <source>
        <dbReference type="Proteomes" id="UP000015104"/>
    </source>
</evidence>
<sequence length="933" mass="101737">MIDHWSYNNGSSGDPNSDETLTYHHTSSHHVTTTIYGSSSSGQGSNSPTTPPASNGNPTSNHSSEPTDQHHHHHHIMEVTNEEIRKMNETGIGVIQSSSSTQPSRLGRSSVSSSISGSLGGNSGNSMIEQRIRRPMNAFMVWAKAERKRLADENPDLHNADLSKMLGKRWRALTLQERRPFVEEAERLRVQHMQDYPNYKYRPRRRKNGKRNARGGSSGGLNGTGNGGGNNSVTGGNNSPHSSNSSSNPLVSGGRSPSSTGNCMPMSNDNTPGGVMRLYSPSGSLAGLTGDHHVTTHGHLSHLSSSHHHQPGSSHHHGQVHHHHQQNPHSHHHHQPQQHHHHLSHLTHRPHQSTLDTMDHSSLSPPLDYCGVQTPDSSPHGSPFSSGPLSESMIRSGSSLMDQYRSGNMVNMVVVSSTCGNGSGLGDGINTITTTGNSLGNSVVTLNSNGGPLLINHGPGQHSHSSQQTNLGQPGQTYLSVDGSSLSKESPLSDLENSGSSNGGGGVNDPVGSLPTPEMSPVENNDNMDVISGNHSSMNPAYYQQSVIQGQVTRNRSSHQQPATGHLYRLMQNGLKLPVDQSVYQMSNSLQDQQQQQQQQQHSSSNSGSSSSNNEQSNNNQHSPQPITQIKQEPGLNSPGLVTTTSSTPTTTNDGYTNQSNENPVSQLMSRFSDDSSFLRNVNPVCPPYKNRVIVNHGDSSVINSSSTGGDEQHFDSIYSTGSTQKDARYDYQMDMIQGDNQWSYEHHHHHDHQQHHQQQQQQNCIYTYKSELKPSIDSIYRDPSESTGYNENYLRVNGEAEFENGSGSCLTSNVNGGQGNNGGVNRHQDDYNQRQIIIPTSHHQQQHQTIIKAINHHHNIHPPHMHPHQQQHQQQQHGSEVNPSGSSADHNFSSQLIQKLTDFNRPITGSSSLCDNGSELIAALAETRQIIS</sequence>
<evidence type="ECO:0000259" key="8">
    <source>
        <dbReference type="PROSITE" id="PS50118"/>
    </source>
</evidence>
<feature type="compositionally biased region" description="Basic residues" evidence="7">
    <location>
        <begin position="201"/>
        <end position="213"/>
    </location>
</feature>
<feature type="compositionally biased region" description="Low complexity" evidence="7">
    <location>
        <begin position="23"/>
        <end position="48"/>
    </location>
</feature>
<dbReference type="CDD" id="cd22032">
    <property type="entry name" value="HMG-box_SoxF"/>
    <property type="match status" value="1"/>
</dbReference>
<dbReference type="EMBL" id="CAEY01001130">
    <property type="status" value="NOT_ANNOTATED_CDS"/>
    <property type="molecule type" value="Genomic_DNA"/>
</dbReference>